<dbReference type="OrthoDB" id="1681166at2759"/>
<dbReference type="GO" id="GO:0008270">
    <property type="term" value="F:zinc ion binding"/>
    <property type="evidence" value="ECO:0007669"/>
    <property type="project" value="UniProtKB-KW"/>
</dbReference>
<dbReference type="Pfam" id="PF12861">
    <property type="entry name" value="zf-ANAPC11"/>
    <property type="match status" value="1"/>
</dbReference>
<evidence type="ECO:0000313" key="8">
    <source>
        <dbReference type="EMBL" id="CRG83485.1"/>
    </source>
</evidence>
<feature type="compositionally biased region" description="Low complexity" evidence="6">
    <location>
        <begin position="381"/>
        <end position="402"/>
    </location>
</feature>
<dbReference type="Gene3D" id="3.30.40.10">
    <property type="entry name" value="Zinc/RING finger domain, C3HC4 (zinc finger)"/>
    <property type="match status" value="1"/>
</dbReference>
<dbReference type="PANTHER" id="PTHR11210">
    <property type="entry name" value="RING BOX"/>
    <property type="match status" value="1"/>
</dbReference>
<evidence type="ECO:0000313" key="9">
    <source>
        <dbReference type="Proteomes" id="UP000054383"/>
    </source>
</evidence>
<evidence type="ECO:0000256" key="4">
    <source>
        <dbReference type="ARBA" id="ARBA00022833"/>
    </source>
</evidence>
<protein>
    <recommendedName>
        <fullName evidence="7">Anaphase-promoting complex subunit 11 RING-H2 finger domain-containing protein</fullName>
    </recommendedName>
</protein>
<dbReference type="Proteomes" id="UP000054383">
    <property type="component" value="Unassembled WGS sequence"/>
</dbReference>
<organism evidence="8 9">
    <name type="scientific">Talaromyces islandicus</name>
    <name type="common">Penicillium islandicum</name>
    <dbReference type="NCBI Taxonomy" id="28573"/>
    <lineage>
        <taxon>Eukaryota</taxon>
        <taxon>Fungi</taxon>
        <taxon>Dikarya</taxon>
        <taxon>Ascomycota</taxon>
        <taxon>Pezizomycotina</taxon>
        <taxon>Eurotiomycetes</taxon>
        <taxon>Eurotiomycetidae</taxon>
        <taxon>Eurotiales</taxon>
        <taxon>Trichocomaceae</taxon>
        <taxon>Talaromyces</taxon>
        <taxon>Talaromyces sect. Islandici</taxon>
    </lineage>
</organism>
<keyword evidence="3" id="KW-0833">Ubl conjugation pathway</keyword>
<feature type="region of interest" description="Disordered" evidence="6">
    <location>
        <begin position="107"/>
        <end position="130"/>
    </location>
</feature>
<dbReference type="GO" id="GO:0097602">
    <property type="term" value="F:cullin family protein binding"/>
    <property type="evidence" value="ECO:0007669"/>
    <property type="project" value="InterPro"/>
</dbReference>
<accession>A0A0U1LKL0</accession>
<dbReference type="GO" id="GO:0005680">
    <property type="term" value="C:anaphase-promoting complex"/>
    <property type="evidence" value="ECO:0007669"/>
    <property type="project" value="InterPro"/>
</dbReference>
<keyword evidence="9" id="KW-1185">Reference proteome</keyword>
<evidence type="ECO:0000256" key="2">
    <source>
        <dbReference type="ARBA" id="ARBA00022771"/>
    </source>
</evidence>
<feature type="compositionally biased region" description="Basic and acidic residues" evidence="6">
    <location>
        <begin position="109"/>
        <end position="118"/>
    </location>
</feature>
<dbReference type="STRING" id="28573.A0A0U1LKL0"/>
<feature type="compositionally biased region" description="Polar residues" evidence="6">
    <location>
        <begin position="181"/>
        <end position="192"/>
    </location>
</feature>
<dbReference type="InterPro" id="IPR013083">
    <property type="entry name" value="Znf_RING/FYVE/PHD"/>
</dbReference>
<dbReference type="OMA" id="MSLPKHT"/>
<feature type="region of interest" description="Disordered" evidence="6">
    <location>
        <begin position="175"/>
        <end position="213"/>
    </location>
</feature>
<evidence type="ECO:0000256" key="3">
    <source>
        <dbReference type="ARBA" id="ARBA00022786"/>
    </source>
</evidence>
<keyword evidence="1" id="KW-0479">Metal-binding</keyword>
<keyword evidence="5" id="KW-0131">Cell cycle</keyword>
<sequence length="402" mass="43265">MKVKIKEWNAVASWRWNMPEDEVCGICRVQFDGTCPTCKFPGDDCSLSLPPDLDPTRVLEGALSDVQTKHTPFREGTAAAATTTTSTAASASLPIDQPQITQRASLGTHETHGDHEYYGDYDEEGDVNRPDADFKPFFTLIEDQNSGDYHHPTVHYVFSDDDPDLITEASLRALQGDSHGSPGQNAQGSNVEEGSETDRGLHKSSYLPPPLPGVKERFLILDVEQTKNSHNNQGAPSSAPDAQTQFATSAGTAVSSSPAQRQQHQATHGYRIASAHSLTPDWQVLNTSLSLAPTFDTPQMTNDPDADPNSSSSGALMLRIEGTAGFPRDVASGKDRDAKSQTLEEMMEQFEKRMSELRRVIEAGGDRRCAPDAINNPSGTEANEAQPAGAGAVAGEAEPSLS</sequence>
<dbReference type="EMBL" id="CVMT01000001">
    <property type="protein sequence ID" value="CRG83485.1"/>
    <property type="molecule type" value="Genomic_DNA"/>
</dbReference>
<feature type="compositionally biased region" description="Polar residues" evidence="6">
    <location>
        <begin position="228"/>
        <end position="266"/>
    </location>
</feature>
<evidence type="ECO:0000256" key="5">
    <source>
        <dbReference type="ARBA" id="ARBA00023306"/>
    </source>
</evidence>
<reference evidence="8 9" key="1">
    <citation type="submission" date="2015-04" db="EMBL/GenBank/DDBJ databases">
        <authorList>
            <person name="Syromyatnikov M.Y."/>
            <person name="Popov V.N."/>
        </authorList>
    </citation>
    <scope>NUCLEOTIDE SEQUENCE [LARGE SCALE GENOMIC DNA]</scope>
    <source>
        <strain evidence="8">WF-38-12</strain>
    </source>
</reference>
<evidence type="ECO:0000259" key="7">
    <source>
        <dbReference type="Pfam" id="PF12861"/>
    </source>
</evidence>
<feature type="region of interest" description="Disordered" evidence="6">
    <location>
        <begin position="228"/>
        <end position="269"/>
    </location>
</feature>
<dbReference type="SUPFAM" id="SSF57850">
    <property type="entry name" value="RING/U-box"/>
    <property type="match status" value="1"/>
</dbReference>
<feature type="domain" description="Anaphase-promoting complex subunit 11 RING-H2 finger" evidence="7">
    <location>
        <begin position="21"/>
        <end position="48"/>
    </location>
</feature>
<gene>
    <name evidence="8" type="ORF">PISL3812_00836</name>
</gene>
<keyword evidence="2" id="KW-0863">Zinc-finger</keyword>
<dbReference type="InterPro" id="IPR024991">
    <property type="entry name" value="RING-H2_APC11"/>
</dbReference>
<dbReference type="GO" id="GO:0061630">
    <property type="term" value="F:ubiquitin protein ligase activity"/>
    <property type="evidence" value="ECO:0007669"/>
    <property type="project" value="InterPro"/>
</dbReference>
<name>A0A0U1LKL0_TALIS</name>
<evidence type="ECO:0000256" key="6">
    <source>
        <dbReference type="SAM" id="MobiDB-lite"/>
    </source>
</evidence>
<evidence type="ECO:0000256" key="1">
    <source>
        <dbReference type="ARBA" id="ARBA00022723"/>
    </source>
</evidence>
<keyword evidence="4" id="KW-0862">Zinc</keyword>
<feature type="region of interest" description="Disordered" evidence="6">
    <location>
        <begin position="364"/>
        <end position="402"/>
    </location>
</feature>
<feature type="region of interest" description="Disordered" evidence="6">
    <location>
        <begin position="295"/>
        <end position="314"/>
    </location>
</feature>
<proteinExistence type="predicted"/>
<dbReference type="AlphaFoldDB" id="A0A0U1LKL0"/>
<dbReference type="GO" id="GO:0031145">
    <property type="term" value="P:anaphase-promoting complex-dependent catabolic process"/>
    <property type="evidence" value="ECO:0007669"/>
    <property type="project" value="InterPro"/>
</dbReference>
<dbReference type="InterPro" id="IPR051031">
    <property type="entry name" value="RING-box_E3_Ubiquitin_Ligase"/>
</dbReference>